<name>A0AAD8YL47_9STRA</name>
<sequence>MRLNPFEGKDDEDQPNPFVSALTTAALAATLTLSSLSSPVFADTPASATQKYDGFAEYAKENQMEQSDVGCFINKCGDQTKQLFSNPRGIKGVSCLGRCKGEQSCATRCFAEFGSEDLDNWLSCTIEDYECVKVPKNVDNSAENIGYSTAVKKFDPSSLIGKWYKTDGLNPTMTCLIFTDDTKSEVDMGIFFRVPRPEEYGGGFWENSLTEHMVVDAVLPDLDNPTGRTMHTAGKMYGLKFTENWYILGESDGDKDIPAFKLVAYKGHTLQGNYEGAFVYSKESILPSAAVPAVKDAAAKAGLDFDKFTRIDNTCSTARASLNDESAGTGTSTTDWVDLVIGEGGVIDWVVPGWRGEYKK</sequence>
<keyword evidence="2" id="KW-0560">Oxidoreductase</keyword>
<dbReference type="InterPro" id="IPR012674">
    <property type="entry name" value="Calycin"/>
</dbReference>
<dbReference type="PANTHER" id="PTHR33970">
    <property type="entry name" value="VIOLAXANTHIN DE-EPOXIDASE, CHLOROPLASTIC-RELATED"/>
    <property type="match status" value="1"/>
</dbReference>
<organism evidence="2 3">
    <name type="scientific">Skeletonema marinoi</name>
    <dbReference type="NCBI Taxonomy" id="267567"/>
    <lineage>
        <taxon>Eukaryota</taxon>
        <taxon>Sar</taxon>
        <taxon>Stramenopiles</taxon>
        <taxon>Ochrophyta</taxon>
        <taxon>Bacillariophyta</taxon>
        <taxon>Coscinodiscophyceae</taxon>
        <taxon>Thalassiosirophycidae</taxon>
        <taxon>Thalassiosirales</taxon>
        <taxon>Skeletonemataceae</taxon>
        <taxon>Skeletonema</taxon>
        <taxon>Skeletonema marinoi-dohrnii complex</taxon>
    </lineage>
</organism>
<dbReference type="Pfam" id="PF07137">
    <property type="entry name" value="VDE"/>
    <property type="match status" value="1"/>
</dbReference>
<evidence type="ECO:0000313" key="3">
    <source>
        <dbReference type="Proteomes" id="UP001224775"/>
    </source>
</evidence>
<dbReference type="AlphaFoldDB" id="A0AAD8YL47"/>
<dbReference type="InterPro" id="IPR010788">
    <property type="entry name" value="VDE_dom"/>
</dbReference>
<dbReference type="Gene3D" id="2.40.128.20">
    <property type="match status" value="1"/>
</dbReference>
<dbReference type="InterPro" id="IPR044682">
    <property type="entry name" value="VDE"/>
</dbReference>
<proteinExistence type="predicted"/>
<dbReference type="GO" id="GO:0010028">
    <property type="term" value="P:xanthophyll cycle"/>
    <property type="evidence" value="ECO:0007669"/>
    <property type="project" value="InterPro"/>
</dbReference>
<dbReference type="SUPFAM" id="SSF50814">
    <property type="entry name" value="Lipocalins"/>
    <property type="match status" value="1"/>
</dbReference>
<dbReference type="EMBL" id="JATAAI010000001">
    <property type="protein sequence ID" value="KAK1748614.1"/>
    <property type="molecule type" value="Genomic_DNA"/>
</dbReference>
<comment type="caution">
    <text evidence="2">The sequence shown here is derived from an EMBL/GenBank/DDBJ whole genome shotgun (WGS) entry which is preliminary data.</text>
</comment>
<accession>A0AAD8YL47</accession>
<dbReference type="GO" id="GO:0046422">
    <property type="term" value="F:violaxanthin de-epoxidase activity"/>
    <property type="evidence" value="ECO:0007669"/>
    <property type="project" value="UniProtKB-EC"/>
</dbReference>
<gene>
    <name evidence="2" type="ORF">QTG54_000553</name>
</gene>
<reference evidence="2" key="1">
    <citation type="submission" date="2023-06" db="EMBL/GenBank/DDBJ databases">
        <title>Survivors Of The Sea: Transcriptome response of Skeletonema marinoi to long-term dormancy.</title>
        <authorList>
            <person name="Pinder M.I.M."/>
            <person name="Kourtchenko O."/>
            <person name="Robertson E.K."/>
            <person name="Larsson T."/>
            <person name="Maumus F."/>
            <person name="Osuna-Cruz C.M."/>
            <person name="Vancaester E."/>
            <person name="Stenow R."/>
            <person name="Vandepoele K."/>
            <person name="Ploug H."/>
            <person name="Bruchert V."/>
            <person name="Godhe A."/>
            <person name="Topel M."/>
        </authorList>
    </citation>
    <scope>NUCLEOTIDE SEQUENCE</scope>
    <source>
        <strain evidence="2">R05AC</strain>
    </source>
</reference>
<keyword evidence="3" id="KW-1185">Reference proteome</keyword>
<dbReference type="PANTHER" id="PTHR33970:SF1">
    <property type="entry name" value="VIOLAXANTHIN DE-EPOXIDASE, CHLOROPLASTIC"/>
    <property type="match status" value="1"/>
</dbReference>
<evidence type="ECO:0000313" key="2">
    <source>
        <dbReference type="EMBL" id="KAK1748614.1"/>
    </source>
</evidence>
<dbReference type="EC" id="1.23.5.1" evidence="2"/>
<feature type="domain" description="VDE lipocalin" evidence="1">
    <location>
        <begin position="69"/>
        <end position="313"/>
    </location>
</feature>
<dbReference type="Proteomes" id="UP001224775">
    <property type="component" value="Unassembled WGS sequence"/>
</dbReference>
<protein>
    <submittedName>
        <fullName evidence="2">Violaxanthin de-epoxidase</fullName>
        <ecNumber evidence="2">1.23.5.1</ecNumber>
    </submittedName>
</protein>
<evidence type="ECO:0000259" key="1">
    <source>
        <dbReference type="Pfam" id="PF07137"/>
    </source>
</evidence>